<evidence type="ECO:0000256" key="4">
    <source>
        <dbReference type="ARBA" id="ARBA00022692"/>
    </source>
</evidence>
<reference evidence="18 19" key="2">
    <citation type="journal article" date="2010" name="Nature">
        <title>Genome sequence of the palaeopolyploid soybean.</title>
        <authorList>
            <person name="Schmutz J."/>
            <person name="Cannon S.B."/>
            <person name="Schlueter J."/>
            <person name="Ma J."/>
            <person name="Mitros T."/>
            <person name="Nelson W."/>
            <person name="Hyten D.L."/>
            <person name="Song Q."/>
            <person name="Thelen J.J."/>
            <person name="Cheng J."/>
            <person name="Xu D."/>
            <person name="Hellsten U."/>
            <person name="May G.D."/>
            <person name="Yu Y."/>
            <person name="Sakurai T."/>
            <person name="Umezawa T."/>
            <person name="Bhattacharyya M.K."/>
            <person name="Sandhu D."/>
            <person name="Valliyodan B."/>
            <person name="Lindquist E."/>
            <person name="Peto M."/>
            <person name="Grant D."/>
            <person name="Shu S."/>
            <person name="Goodstein D."/>
            <person name="Barry K."/>
            <person name="Futrell-Griggs M."/>
            <person name="Abernathy B."/>
            <person name="Du J."/>
            <person name="Tian Z."/>
            <person name="Zhu L."/>
            <person name="Gill N."/>
            <person name="Joshi T."/>
            <person name="Libault M."/>
            <person name="Sethuraman A."/>
            <person name="Zhang X.-C."/>
            <person name="Shinozaki K."/>
            <person name="Nguyen H.T."/>
            <person name="Wing R.A."/>
            <person name="Cregan P."/>
            <person name="Specht J."/>
            <person name="Grimwood J."/>
            <person name="Rokhsar D."/>
            <person name="Stacey G."/>
            <person name="Shoemaker R.C."/>
            <person name="Jackson S.A."/>
        </authorList>
    </citation>
    <scope>NUCLEOTIDE SEQUENCE [LARGE SCALE GENOMIC DNA]</scope>
    <source>
        <strain evidence="19">cv. Williams 82</strain>
        <tissue evidence="18">Callus</tissue>
    </source>
</reference>
<keyword evidence="20" id="KW-1185">Reference proteome</keyword>
<dbReference type="EMBL" id="CM000846">
    <property type="protein sequence ID" value="KRH18364.1"/>
    <property type="molecule type" value="Genomic_DNA"/>
</dbReference>
<dbReference type="PaxDb" id="3847-GLYMA13G06505.1"/>
<evidence type="ECO:0000256" key="13">
    <source>
        <dbReference type="SAM" id="MobiDB-lite"/>
    </source>
</evidence>
<dbReference type="Pfam" id="PF12819">
    <property type="entry name" value="Malectin_like"/>
    <property type="match status" value="1"/>
</dbReference>
<evidence type="ECO:0000256" key="12">
    <source>
        <dbReference type="PROSITE-ProRule" id="PRU10141"/>
    </source>
</evidence>
<evidence type="ECO:0000256" key="15">
    <source>
        <dbReference type="SAM" id="SignalP"/>
    </source>
</evidence>
<dbReference type="GO" id="GO:0004674">
    <property type="term" value="F:protein serine/threonine kinase activity"/>
    <property type="evidence" value="ECO:0007669"/>
    <property type="project" value="UniProtKB-KW"/>
</dbReference>
<dbReference type="FunFam" id="3.30.200.20:FF:000645">
    <property type="entry name" value="Receptor-like protein kinase FERONIA"/>
    <property type="match status" value="1"/>
</dbReference>
<evidence type="ECO:0000256" key="7">
    <source>
        <dbReference type="ARBA" id="ARBA00022777"/>
    </source>
</evidence>
<evidence type="ECO:0000313" key="18">
    <source>
        <dbReference type="EMBL" id="KRH18364.1"/>
    </source>
</evidence>
<reference evidence="17" key="1">
    <citation type="submission" date="2008-08" db="EMBL/GenBank/DDBJ databases">
        <authorList>
            <person name="Li W."/>
            <person name="Han Y."/>
            <person name="Chang W."/>
            <person name="Bao S."/>
            <person name="Zhao X."/>
        </authorList>
    </citation>
    <scope>NUCLEOTIDE SEQUENCE</scope>
</reference>
<keyword evidence="6 12" id="KW-0547">Nucleotide-binding</keyword>
<evidence type="ECO:0000256" key="2">
    <source>
        <dbReference type="ARBA" id="ARBA00022527"/>
    </source>
</evidence>
<dbReference type="Gene3D" id="3.30.200.20">
    <property type="entry name" value="Phosphorylase Kinase, domain 1"/>
    <property type="match status" value="1"/>
</dbReference>
<dbReference type="EnsemblPlants" id="KRH18364">
    <property type="protein sequence ID" value="KRH18364"/>
    <property type="gene ID" value="GLYMA_13G054300"/>
</dbReference>
<dbReference type="FunFam" id="2.60.120.430:FF:000003">
    <property type="entry name" value="FERONIA receptor-like kinase"/>
    <property type="match status" value="1"/>
</dbReference>
<protein>
    <submittedName>
        <fullName evidence="17">FERONIA receptor-like kinase</fullName>
    </submittedName>
</protein>
<feature type="chain" id="PRO_5014569335" evidence="15">
    <location>
        <begin position="27"/>
        <end position="844"/>
    </location>
</feature>
<keyword evidence="17" id="KW-0675">Receptor</keyword>
<dbReference type="Gene3D" id="1.10.510.10">
    <property type="entry name" value="Transferase(Phosphotransferase) domain 1"/>
    <property type="match status" value="1"/>
</dbReference>
<evidence type="ECO:0000256" key="8">
    <source>
        <dbReference type="ARBA" id="ARBA00022840"/>
    </source>
</evidence>
<dbReference type="InterPro" id="IPR011009">
    <property type="entry name" value="Kinase-like_dom_sf"/>
</dbReference>
<dbReference type="Proteomes" id="UP000008827">
    <property type="component" value="Chromosome 13"/>
</dbReference>
<comment type="subcellular location">
    <subcellularLocation>
        <location evidence="1">Membrane</location>
        <topology evidence="1">Single-pass type I membrane protein</topology>
    </subcellularLocation>
</comment>
<evidence type="ECO:0000313" key="20">
    <source>
        <dbReference type="Proteomes" id="UP000008827"/>
    </source>
</evidence>
<dbReference type="InterPro" id="IPR045272">
    <property type="entry name" value="ANXUR1/2-like"/>
</dbReference>
<dbReference type="GO" id="GO:0005524">
    <property type="term" value="F:ATP binding"/>
    <property type="evidence" value="ECO:0007669"/>
    <property type="project" value="UniProtKB-UniRule"/>
</dbReference>
<feature type="binding site" evidence="12">
    <location>
        <position position="571"/>
    </location>
    <ligand>
        <name>ATP</name>
        <dbReference type="ChEBI" id="CHEBI:30616"/>
    </ligand>
</feature>
<dbReference type="STRING" id="3847.C6ZRM8"/>
<evidence type="ECO:0000313" key="17">
    <source>
        <dbReference type="EMBL" id="ACM89472.1"/>
    </source>
</evidence>
<feature type="region of interest" description="Disordered" evidence="13">
    <location>
        <begin position="420"/>
        <end position="447"/>
    </location>
</feature>
<evidence type="ECO:0000256" key="1">
    <source>
        <dbReference type="ARBA" id="ARBA00004479"/>
    </source>
</evidence>
<evidence type="ECO:0000256" key="6">
    <source>
        <dbReference type="ARBA" id="ARBA00022741"/>
    </source>
</evidence>
<dbReference type="InterPro" id="IPR024788">
    <property type="entry name" value="Malectin-like_Carb-bd_dom"/>
</dbReference>
<evidence type="ECO:0000256" key="5">
    <source>
        <dbReference type="ARBA" id="ARBA00022729"/>
    </source>
</evidence>
<dbReference type="EMBL" id="FJ014717">
    <property type="protein sequence ID" value="ACM89472.1"/>
    <property type="molecule type" value="mRNA"/>
</dbReference>
<feature type="signal peptide" evidence="15">
    <location>
        <begin position="1"/>
        <end position="26"/>
    </location>
</feature>
<evidence type="ECO:0000256" key="11">
    <source>
        <dbReference type="ARBA" id="ARBA00023180"/>
    </source>
</evidence>
<feature type="domain" description="Protein kinase" evidence="16">
    <location>
        <begin position="542"/>
        <end position="818"/>
    </location>
</feature>
<dbReference type="OrthoDB" id="1720310at2759"/>
<keyword evidence="4 14" id="KW-0812">Transmembrane</keyword>
<gene>
    <name evidence="19" type="primary">LOC100305387</name>
    <name evidence="18" type="ORF">GLYMA_13G054300</name>
</gene>
<proteinExistence type="evidence at transcript level"/>
<dbReference type="OMA" id="REFCMNI"/>
<dbReference type="PANTHER" id="PTHR34590">
    <property type="entry name" value="OS03G0124300 PROTEIN-RELATED"/>
    <property type="match status" value="1"/>
</dbReference>
<dbReference type="InterPro" id="IPR017441">
    <property type="entry name" value="Protein_kinase_ATP_BS"/>
</dbReference>
<dbReference type="Gene3D" id="2.60.120.430">
    <property type="entry name" value="Galactose-binding lectin"/>
    <property type="match status" value="2"/>
</dbReference>
<keyword evidence="8 12" id="KW-0067">ATP-binding</keyword>
<dbReference type="FunFam" id="2.60.120.430:FF:000007">
    <property type="entry name" value="FERONIA receptor-like kinase"/>
    <property type="match status" value="1"/>
</dbReference>
<dbReference type="GO" id="GO:0005886">
    <property type="term" value="C:plasma membrane"/>
    <property type="evidence" value="ECO:0000318"/>
    <property type="project" value="GO_Central"/>
</dbReference>
<keyword evidence="5 15" id="KW-0732">Signal</keyword>
<reference evidence="19" key="3">
    <citation type="submission" date="2018-02" db="UniProtKB">
        <authorList>
            <consortium name="EnsemblPlants"/>
        </authorList>
    </citation>
    <scope>IDENTIFICATION</scope>
    <source>
        <strain evidence="19">Williams 82</strain>
    </source>
</reference>
<dbReference type="KEGG" id="gmx:100305387"/>
<organism evidence="17">
    <name type="scientific">Glycine max</name>
    <name type="common">Soybean</name>
    <name type="synonym">Glycine hispida</name>
    <dbReference type="NCBI Taxonomy" id="3847"/>
    <lineage>
        <taxon>Eukaryota</taxon>
        <taxon>Viridiplantae</taxon>
        <taxon>Streptophyta</taxon>
        <taxon>Embryophyta</taxon>
        <taxon>Tracheophyta</taxon>
        <taxon>Spermatophyta</taxon>
        <taxon>Magnoliopsida</taxon>
        <taxon>eudicotyledons</taxon>
        <taxon>Gunneridae</taxon>
        <taxon>Pentapetalae</taxon>
        <taxon>rosids</taxon>
        <taxon>fabids</taxon>
        <taxon>Fabales</taxon>
        <taxon>Fabaceae</taxon>
        <taxon>Papilionoideae</taxon>
        <taxon>50 kb inversion clade</taxon>
        <taxon>NPAAA clade</taxon>
        <taxon>indigoferoid/millettioid clade</taxon>
        <taxon>Phaseoleae</taxon>
        <taxon>Glycine</taxon>
        <taxon>Glycine subgen. Soja</taxon>
    </lineage>
</organism>
<keyword evidence="3" id="KW-0808">Transferase</keyword>
<feature type="transmembrane region" description="Helical" evidence="14">
    <location>
        <begin position="475"/>
        <end position="498"/>
    </location>
</feature>
<dbReference type="GO" id="GO:0010038">
    <property type="term" value="P:response to metal ion"/>
    <property type="evidence" value="ECO:0007669"/>
    <property type="project" value="UniProtKB-ARBA"/>
</dbReference>
<dbReference type="GO" id="GO:0004714">
    <property type="term" value="F:transmembrane receptor protein tyrosine kinase activity"/>
    <property type="evidence" value="ECO:0007669"/>
    <property type="project" value="InterPro"/>
</dbReference>
<evidence type="ECO:0000256" key="14">
    <source>
        <dbReference type="SAM" id="Phobius"/>
    </source>
</evidence>
<dbReference type="AlphaFoldDB" id="C6ZRM8"/>
<evidence type="ECO:0000256" key="10">
    <source>
        <dbReference type="ARBA" id="ARBA00023136"/>
    </source>
</evidence>
<reference evidence="18" key="4">
    <citation type="submission" date="2018-07" db="EMBL/GenBank/DDBJ databases">
        <title>WGS assembly of Glycine max.</title>
        <authorList>
            <person name="Schmutz J."/>
            <person name="Cannon S."/>
            <person name="Schlueter J."/>
            <person name="Ma J."/>
            <person name="Mitros T."/>
            <person name="Nelson W."/>
            <person name="Hyten D."/>
            <person name="Song Q."/>
            <person name="Thelen J."/>
            <person name="Cheng J."/>
            <person name="Xu D."/>
            <person name="Hellsten U."/>
            <person name="May G."/>
            <person name="Yu Y."/>
            <person name="Sakurai T."/>
            <person name="Umezawa T."/>
            <person name="Bhattacharyya M."/>
            <person name="Sandhu D."/>
            <person name="Valliyodan B."/>
            <person name="Lindquist E."/>
            <person name="Peto M."/>
            <person name="Grant D."/>
            <person name="Shu S."/>
            <person name="Goodstein D."/>
            <person name="Barry K."/>
            <person name="Futrell-Griggs M."/>
            <person name="Abernathy B."/>
            <person name="Du J."/>
            <person name="Tian Z."/>
            <person name="Zhu L."/>
            <person name="Gill N."/>
            <person name="Joshi T."/>
            <person name="Libault M."/>
            <person name="Sethuraman A."/>
            <person name="Zhang X."/>
            <person name="Shinozaki K."/>
            <person name="Nguyen H."/>
            <person name="Wing R."/>
            <person name="Cregan P."/>
            <person name="Specht J."/>
            <person name="Grimwood J."/>
            <person name="Rokhsar D."/>
            <person name="Stacey G."/>
            <person name="Shoemaker R."/>
            <person name="Jackson S."/>
        </authorList>
    </citation>
    <scope>NUCLEOTIDE SEQUENCE</scope>
    <source>
        <tissue evidence="18">Callus</tissue>
    </source>
</reference>
<name>C6ZRM8_SOYBN</name>
<dbReference type="Pfam" id="PF07714">
    <property type="entry name" value="PK_Tyr_Ser-Thr"/>
    <property type="match status" value="1"/>
</dbReference>
<dbReference type="SUPFAM" id="SSF56112">
    <property type="entry name" value="Protein kinase-like (PK-like)"/>
    <property type="match status" value="1"/>
</dbReference>
<dbReference type="InterPro" id="IPR001245">
    <property type="entry name" value="Ser-Thr/Tyr_kinase_cat_dom"/>
</dbReference>
<keyword evidence="11" id="KW-0325">Glycoprotein</keyword>
<keyword evidence="9 14" id="KW-1133">Transmembrane helix</keyword>
<accession>C6ZRM8</accession>
<dbReference type="SMR" id="C6ZRM8"/>
<dbReference type="RefSeq" id="NP_001238431.1">
    <property type="nucleotide sequence ID" value="NM_001251502.2"/>
</dbReference>
<sequence>MRLLSIITTSLTLFFLLLFLSIHLQAYTPEDNFTISCGTTGIVFDGQRTWTGDEDTKYLSGGQGSTVLTQAATQDPSVNQVPYTTARLSPSQFNYSFPVSAGPKFVRLFFYPADYPSFPRTHASFSVQSNGFTFLKGFNASLNADAEATKTIFREYVVNVNDGEILILSFSPSQPNSYAFINGIEVLPMPSDLYYTSATNSTGFMFLGSTTLYSVETRFALQAEYRIKMGGQEISPLNDTGLFRKWAGDEKDYLIKQNPENNDLPADTDGKMNITVNPDYVAPKELYRTARNMGTNATLNKISNLTWEFPVDSGFTYVLRLHFCELDPNINKDGDRVFFIYIASQLAENHADVMQWSHNQKGLALQRNYAVLIPIDNTQKKVNLSLQMHPYATNDKTTYSDAFLNGLEIFKISEAGSNNLAGPNPDPVQTPHNNIPAPKGDRSSKTAAATYPVQSPHNNIPVLTGKISSESRGTIIGVVVGVVSGVVLILLVVFFVFLSATSRCAGLLFSMTKSTKTHNSSLPLDLCRRFSLLEILDATQNFDDVLIVGVGGFGQVYKGYIDDGSTPVAIKRLKPGSQQGAHEFLNEIEMLSQLRHRHLVSLIGYSNDNKEMILVYDFMTRGNLRDHLYNTDNPTLPWKQRLQICIGAARGLHYLHTGAKHMIIHRDVKTTNILLDDKWVAKVSDFGLSRIGPTGTSKSHVSTNVKGSFGYLDPEYYKRYRLTEKSDVYSFGVVLFEILCARPPLIRNAEMEQVSLANWARRCYQNGTMAQIVDPSLKGTIAPECFEKFCEIGMSCLLEDGMHRPSINDIVWLLELALQLQEDAEQRENADIVTDESNEIKRGN</sequence>
<dbReference type="Gramene" id="KRH18364">
    <property type="protein sequence ID" value="KRH18364"/>
    <property type="gene ID" value="GLYMA_13G054300"/>
</dbReference>
<keyword evidence="10 14" id="KW-0472">Membrane</keyword>
<dbReference type="GeneID" id="100305387"/>
<dbReference type="InterPro" id="IPR000719">
    <property type="entry name" value="Prot_kinase_dom"/>
</dbReference>
<dbReference type="PROSITE" id="PS50011">
    <property type="entry name" value="PROTEIN_KINASE_DOM"/>
    <property type="match status" value="1"/>
</dbReference>
<evidence type="ECO:0000259" key="16">
    <source>
        <dbReference type="PROSITE" id="PS50011"/>
    </source>
</evidence>
<dbReference type="PANTHER" id="PTHR34590:SF15">
    <property type="entry name" value="PROTEIN KINASE DOMAIN-CONTAINING PROTEIN"/>
    <property type="match status" value="1"/>
</dbReference>
<dbReference type="CDD" id="cd14066">
    <property type="entry name" value="STKc_IRAK"/>
    <property type="match status" value="1"/>
</dbReference>
<evidence type="ECO:0000313" key="19">
    <source>
        <dbReference type="EnsemblPlants" id="KRH18364"/>
    </source>
</evidence>
<keyword evidence="2" id="KW-0723">Serine/threonine-protein kinase</keyword>
<dbReference type="GO" id="GO:0004672">
    <property type="term" value="F:protein kinase activity"/>
    <property type="evidence" value="ECO:0000318"/>
    <property type="project" value="GO_Central"/>
</dbReference>
<dbReference type="PROSITE" id="PS00108">
    <property type="entry name" value="PROTEIN_KINASE_ST"/>
    <property type="match status" value="1"/>
</dbReference>
<dbReference type="FunFam" id="1.10.510.10:FF:000252">
    <property type="entry name" value="Receptor-like protein kinase FERONIA"/>
    <property type="match status" value="1"/>
</dbReference>
<keyword evidence="7 17" id="KW-0418">Kinase</keyword>
<dbReference type="PROSITE" id="PS00107">
    <property type="entry name" value="PROTEIN_KINASE_ATP"/>
    <property type="match status" value="1"/>
</dbReference>
<dbReference type="SMART" id="SM00220">
    <property type="entry name" value="S_TKc"/>
    <property type="match status" value="1"/>
</dbReference>
<dbReference type="InterPro" id="IPR008271">
    <property type="entry name" value="Ser/Thr_kinase_AS"/>
</dbReference>
<evidence type="ECO:0000256" key="3">
    <source>
        <dbReference type="ARBA" id="ARBA00022679"/>
    </source>
</evidence>
<evidence type="ECO:0000256" key="9">
    <source>
        <dbReference type="ARBA" id="ARBA00022989"/>
    </source>
</evidence>